<name>A0ABQ5HCI6_9ASTR</name>
<dbReference type="Proteomes" id="UP001151760">
    <property type="component" value="Unassembled WGS sequence"/>
</dbReference>
<evidence type="ECO:0000313" key="2">
    <source>
        <dbReference type="Proteomes" id="UP001151760"/>
    </source>
</evidence>
<keyword evidence="2" id="KW-1185">Reference proteome</keyword>
<gene>
    <name evidence="1" type="ORF">Tco_1067316</name>
</gene>
<reference evidence="1" key="1">
    <citation type="journal article" date="2022" name="Int. J. Mol. Sci.">
        <title>Draft Genome of Tanacetum Coccineum: Genomic Comparison of Closely Related Tanacetum-Family Plants.</title>
        <authorList>
            <person name="Yamashiro T."/>
            <person name="Shiraishi A."/>
            <person name="Nakayama K."/>
            <person name="Satake H."/>
        </authorList>
    </citation>
    <scope>NUCLEOTIDE SEQUENCE</scope>
</reference>
<dbReference type="PANTHER" id="PTHR11439">
    <property type="entry name" value="GAG-POL-RELATED RETROTRANSPOSON"/>
    <property type="match status" value="1"/>
</dbReference>
<proteinExistence type="predicted"/>
<dbReference type="EMBL" id="BQNB010019466">
    <property type="protein sequence ID" value="GJT85599.1"/>
    <property type="molecule type" value="Genomic_DNA"/>
</dbReference>
<protein>
    <submittedName>
        <fullName evidence="1">Retrovirus-related pol polyprotein from transposon TNT 1-94</fullName>
    </submittedName>
</protein>
<dbReference type="PANTHER" id="PTHR11439:SF517">
    <property type="entry name" value="CYSTEINE-RICH RLK (RECEPTOR-LIKE PROTEIN KINASE) 8"/>
    <property type="match status" value="1"/>
</dbReference>
<sequence>MATAKIDAYLQGTPSDQIKYRSMIQGLMYLAASRSDISFATFDSGFELVAYSDADLAGCLDDYKSTSGGLQFLGDKLVSWSSKK</sequence>
<evidence type="ECO:0000313" key="1">
    <source>
        <dbReference type="EMBL" id="GJT85599.1"/>
    </source>
</evidence>
<accession>A0ABQ5HCI6</accession>
<reference evidence="1" key="2">
    <citation type="submission" date="2022-01" db="EMBL/GenBank/DDBJ databases">
        <authorList>
            <person name="Yamashiro T."/>
            <person name="Shiraishi A."/>
            <person name="Satake H."/>
            <person name="Nakayama K."/>
        </authorList>
    </citation>
    <scope>NUCLEOTIDE SEQUENCE</scope>
</reference>
<comment type="caution">
    <text evidence="1">The sequence shown here is derived from an EMBL/GenBank/DDBJ whole genome shotgun (WGS) entry which is preliminary data.</text>
</comment>
<organism evidence="1 2">
    <name type="scientific">Tanacetum coccineum</name>
    <dbReference type="NCBI Taxonomy" id="301880"/>
    <lineage>
        <taxon>Eukaryota</taxon>
        <taxon>Viridiplantae</taxon>
        <taxon>Streptophyta</taxon>
        <taxon>Embryophyta</taxon>
        <taxon>Tracheophyta</taxon>
        <taxon>Spermatophyta</taxon>
        <taxon>Magnoliopsida</taxon>
        <taxon>eudicotyledons</taxon>
        <taxon>Gunneridae</taxon>
        <taxon>Pentapetalae</taxon>
        <taxon>asterids</taxon>
        <taxon>campanulids</taxon>
        <taxon>Asterales</taxon>
        <taxon>Asteraceae</taxon>
        <taxon>Asteroideae</taxon>
        <taxon>Anthemideae</taxon>
        <taxon>Anthemidinae</taxon>
        <taxon>Tanacetum</taxon>
    </lineage>
</organism>